<sequence length="1772" mass="193141">MVLTLQASFTYDDPGPPPVDTVDIVIGFPRYEVVDNTQAGTVSLAITGQAQVSFQQRLSNKQYHVSIPTSEIWGPDYGTTLVKYISGLVKVDSKFSLQDFTLPFAVRYGSSNSSEPSLFDATYFFSSAKYTKKQEDGQISIQQQTQPQQQSQPRLNLAKSTVASVIFPKAMATVAESSAAASSVSSDLPASLFLAVAAADGATSLVPPKVNESNRIVDSLIFCLNKSVYVSVQKKLFTSLVTHDESLLLYLIASLVDTSGQSPTLNTTIPDETKRGTFQTTLNDFGLGEIVKSGAWSAAYDSIVKNFAQFFEFPLVMPRIQPLSVTGVFHINDPQQKVLTLSQFSYYHLSINFAVQIGDSEPTQHISRYDWPSDANPVNNSLSFKFNETYAVNSISENVTVTVTGYDNSEVFSKAFAPSDPILQNLNITVNLRLPPILTGGGGSQSSTKRIRGKIVGMVKTCTLKGTVIIQAKAKVEDPWSTVSTTISDKAGNFVLPYPFGKYVAAQALTSLDPTAITPLKTDDPESPTDESISADFIYITLQKSSDDETKKEDCGCNPTTTAGRLPGQDDLIQSDQYTQDVGGTCMNLSVPNRTLREFAYTAVVRNSDPDVANYRLSSTEFIDDHGVRNVNYQLTSLGKVARRQIDLNNPIRWEDVTGLANETLYEAVTVATGHILHYRSEFRADGYSLGNLLYSLPLAPGQKKQIVIFDNAHSFTGSQTQSISQTEQLTADIVSQRDVIDQIAGNISEQLLGSSEADTGGVAAAAGAHGSAGSFGANIGVAGGYAKSSSSASQTSGRDLGGFFQENLRQGIHQNAQAYRRQNSAVVTTSKEAQNFQAETTVVSNHNHCHTITIMHYEVLRHFAVYQELVDVEECVFIPFPLTKFTVLNIAKWADALSLRLLPLHSNSYKDPNYFYGSGERHPLYPAFDALERVRTNWELVDWPDGPYCKEQVIWVQGEATVSINIPRPATKYDLIHSLPIITEHREEDQVKYWLLGLFTGGISLSWGNSSGEDRNKVQDISNNIIKLDAGYENRPLANSIRLQTAQPVPLTKNSDKIIDPVDLFYDTLTDFNTWLVYVEILRNPAKDPNGKEGLRKLMADYFVGNTLAEWTTNWNTTLIPKIWKRMVDSLTVDGLSVDFTDPSSYKGGRQFVTLSVSGKGQAKREDIQFVTISSIDNNIKKLAQSNVEWILKSLRLSYSTKHFNGTLHNGSVNNDFLDGITIYFPLTEAELKNPKQDDRWLSQRLISHLNRNLEYYNRVLLYSLDPQRRFMLLDGFHIQVYEEDGTSAGYHSLSSVLKNSPVTIVGNSMVFPVSPGYKVDRSLILNSIRGEGPGASSLLDLYRPEIPPPPYRISVPSKGVYSESMMGNCDSCEKLKPDSSQDWTKFTTDEPTAINALQAPTVQAPTVYNPTVKDLTTPIINIQSAPTAPDVGAGLKSAGLLEVLGKSGAFQDITGLTGNQANTASTYKANIEAAQAAAAGTASNAVAQAHNTSNSSAIMGTITSATDSGFLTKAEAGQLVKEHIQSQIDGGKSQQAAIELNKSAAKPSLSDAAVEAVKSNKSVEASTTDVEGNSSTVKISPGSSKISLQAKVSLAVPIIKQKSGTPTCWAAAAAMLMSWKAEQSLTTEEAMLRAGDKYSQMYAANQGLLSADKDDFVKAIHMVSEGPTSHAPSDFVAWMKAYGPIWVTTDAKPGATFSPHAKILIQIDGDGNDNGANTIFTWINPANGDTPRQSYKDFIVGYDEMVTDNHGALFTQIVHFEELLPGASKP</sequence>
<evidence type="ECO:0000256" key="1">
    <source>
        <dbReference type="SAM" id="MobiDB-lite"/>
    </source>
</evidence>
<gene>
    <name evidence="2" type="ORF">TWF481_009272</name>
</gene>
<organism evidence="2 3">
    <name type="scientific">Arthrobotrys musiformis</name>
    <dbReference type="NCBI Taxonomy" id="47236"/>
    <lineage>
        <taxon>Eukaryota</taxon>
        <taxon>Fungi</taxon>
        <taxon>Dikarya</taxon>
        <taxon>Ascomycota</taxon>
        <taxon>Pezizomycotina</taxon>
        <taxon>Orbiliomycetes</taxon>
        <taxon>Orbiliales</taxon>
        <taxon>Orbiliaceae</taxon>
        <taxon>Arthrobotrys</taxon>
    </lineage>
</organism>
<evidence type="ECO:0000313" key="3">
    <source>
        <dbReference type="Proteomes" id="UP001370758"/>
    </source>
</evidence>
<proteinExistence type="predicted"/>
<keyword evidence="3" id="KW-1185">Reference proteome</keyword>
<dbReference type="Pfam" id="PF12385">
    <property type="entry name" value="Peptidase_C70"/>
    <property type="match status" value="1"/>
</dbReference>
<protein>
    <recommendedName>
        <fullName evidence="4">Peptidase C39-like domain-containing protein</fullName>
    </recommendedName>
</protein>
<evidence type="ECO:0008006" key="4">
    <source>
        <dbReference type="Google" id="ProtNLM"/>
    </source>
</evidence>
<name>A0AAV9W3A1_9PEZI</name>
<dbReference type="Proteomes" id="UP001370758">
    <property type="component" value="Unassembled WGS sequence"/>
</dbReference>
<accession>A0AAV9W3A1</accession>
<evidence type="ECO:0000313" key="2">
    <source>
        <dbReference type="EMBL" id="KAK6501434.1"/>
    </source>
</evidence>
<feature type="region of interest" description="Disordered" evidence="1">
    <location>
        <begin position="1562"/>
        <end position="1583"/>
    </location>
</feature>
<dbReference type="EMBL" id="JAVHJL010000006">
    <property type="protein sequence ID" value="KAK6501434.1"/>
    <property type="molecule type" value="Genomic_DNA"/>
</dbReference>
<comment type="caution">
    <text evidence="2">The sequence shown here is derived from an EMBL/GenBank/DDBJ whole genome shotgun (WGS) entry which is preliminary data.</text>
</comment>
<dbReference type="InterPro" id="IPR022118">
    <property type="entry name" value="Peptidase_C70_AvrRpt2"/>
</dbReference>
<reference evidence="2 3" key="1">
    <citation type="submission" date="2023-08" db="EMBL/GenBank/DDBJ databases">
        <authorList>
            <person name="Palmer J.M."/>
        </authorList>
    </citation>
    <scope>NUCLEOTIDE SEQUENCE [LARGE SCALE GENOMIC DNA]</scope>
    <source>
        <strain evidence="2 3">TWF481</strain>
    </source>
</reference>